<organism evidence="2 3">
    <name type="scientific">Protopolystoma xenopodis</name>
    <dbReference type="NCBI Taxonomy" id="117903"/>
    <lineage>
        <taxon>Eukaryota</taxon>
        <taxon>Metazoa</taxon>
        <taxon>Spiralia</taxon>
        <taxon>Lophotrochozoa</taxon>
        <taxon>Platyhelminthes</taxon>
        <taxon>Monogenea</taxon>
        <taxon>Polyopisthocotylea</taxon>
        <taxon>Polystomatidea</taxon>
        <taxon>Polystomatidae</taxon>
        <taxon>Protopolystoma</taxon>
    </lineage>
</organism>
<evidence type="ECO:0000256" key="1">
    <source>
        <dbReference type="SAM" id="MobiDB-lite"/>
    </source>
</evidence>
<keyword evidence="3" id="KW-1185">Reference proteome</keyword>
<dbReference type="Proteomes" id="UP000784294">
    <property type="component" value="Unassembled WGS sequence"/>
</dbReference>
<dbReference type="EMBL" id="CAAALY010063525">
    <property type="protein sequence ID" value="VEL23726.1"/>
    <property type="molecule type" value="Genomic_DNA"/>
</dbReference>
<proteinExistence type="predicted"/>
<reference evidence="2" key="1">
    <citation type="submission" date="2018-11" db="EMBL/GenBank/DDBJ databases">
        <authorList>
            <consortium name="Pathogen Informatics"/>
        </authorList>
    </citation>
    <scope>NUCLEOTIDE SEQUENCE</scope>
</reference>
<name>A0A448WYW7_9PLAT</name>
<dbReference type="AlphaFoldDB" id="A0A448WYW7"/>
<gene>
    <name evidence="2" type="ORF">PXEA_LOCUS17166</name>
</gene>
<sequence>MPSRPRLATAADTSLSDEYSTKSPCALTTRSARTSSAKQAPVAGPAGPTTPGAAEVTAPTTVPQLLPISVVWQMLIRFLS</sequence>
<comment type="caution">
    <text evidence="2">The sequence shown here is derived from an EMBL/GenBank/DDBJ whole genome shotgun (WGS) entry which is preliminary data.</text>
</comment>
<feature type="compositionally biased region" description="Low complexity" evidence="1">
    <location>
        <begin position="40"/>
        <end position="52"/>
    </location>
</feature>
<feature type="region of interest" description="Disordered" evidence="1">
    <location>
        <begin position="1"/>
        <end position="52"/>
    </location>
</feature>
<feature type="compositionally biased region" description="Polar residues" evidence="1">
    <location>
        <begin position="11"/>
        <end position="38"/>
    </location>
</feature>
<accession>A0A448WYW7</accession>
<evidence type="ECO:0000313" key="2">
    <source>
        <dbReference type="EMBL" id="VEL23726.1"/>
    </source>
</evidence>
<protein>
    <submittedName>
        <fullName evidence="2">Uncharacterized protein</fullName>
    </submittedName>
</protein>
<evidence type="ECO:0000313" key="3">
    <source>
        <dbReference type="Proteomes" id="UP000784294"/>
    </source>
</evidence>